<dbReference type="GO" id="GO:0005886">
    <property type="term" value="C:plasma membrane"/>
    <property type="evidence" value="ECO:0007669"/>
    <property type="project" value="TreeGrafter"/>
</dbReference>
<keyword evidence="3" id="KW-1015">Disulfide bond</keyword>
<feature type="domain" description="Ig-like" evidence="6">
    <location>
        <begin position="239"/>
        <end position="344"/>
    </location>
</feature>
<evidence type="ECO:0000256" key="2">
    <source>
        <dbReference type="ARBA" id="ARBA00023136"/>
    </source>
</evidence>
<feature type="domain" description="Ig-like" evidence="6">
    <location>
        <begin position="128"/>
        <end position="232"/>
    </location>
</feature>
<feature type="domain" description="Ig-like" evidence="6">
    <location>
        <begin position="351"/>
        <end position="454"/>
    </location>
</feature>
<dbReference type="SUPFAM" id="SSF48726">
    <property type="entry name" value="Immunoglobulin"/>
    <property type="match status" value="3"/>
</dbReference>
<dbReference type="Gene3D" id="2.60.40.10">
    <property type="entry name" value="Immunoglobulins"/>
    <property type="match status" value="4"/>
</dbReference>
<dbReference type="Proteomes" id="UP001152320">
    <property type="component" value="Chromosome 1"/>
</dbReference>
<name>A0A9Q1HIZ2_HOLLE</name>
<dbReference type="InterPro" id="IPR007110">
    <property type="entry name" value="Ig-like_dom"/>
</dbReference>
<comment type="subcellular location">
    <subcellularLocation>
        <location evidence="1">Membrane</location>
        <topology evidence="1">Single-pass type I membrane protein</topology>
    </subcellularLocation>
</comment>
<gene>
    <name evidence="7" type="ORF">HOLleu_00935</name>
</gene>
<dbReference type="InterPro" id="IPR051275">
    <property type="entry name" value="Cell_adhesion_signaling"/>
</dbReference>
<dbReference type="GO" id="GO:0005911">
    <property type="term" value="C:cell-cell junction"/>
    <property type="evidence" value="ECO:0007669"/>
    <property type="project" value="TreeGrafter"/>
</dbReference>
<sequence length="691" mass="76811">MAKHSVMEISSSGKTTICCIFVYFFATFCSIFCVKGEDSARVHVSSVSEDVLFPCSSKSNVVRNWMFGNDVLTVDRLFVNFDFEDSLTLFPNYSLLVKPISLYHEGTYRCLQGSNVVEEYRLVVEVPPKLILKFKGDNNITEVTVEEHTIVNITCYAFGARPGVNLTWINQAGVNLVSAGKMTFVSENDERYGKKTFDSESVLSVYLDSNRGAITCKSVTESGIGNRSITLSYYTYVLPRLDMTVNSVNVSSEIEVFIPANEPSLFSCYSYGSRPESRLFWLSNGIRINSSYVGNVTVRKSAGDDGTFQAFSSLLFTASNLSGSITCVSEFTNGINKQTKKELKFHTYVRPETRITINGLQATDSLPVIQLAPLSVTCYSYGGRPVVHHSWTVNGRPINFTQIANQTDLEVDDFQSKCLNTTSTISYIPKDDNGSIICTSWIGDTGIFKTAHITYLTYVMPKTRITINGLQATGSVPVIYLAPLSVTCFSYDGRPLVHHSWTVNGPTTKFSRTVNQTDLQIDGSQPDYFNTTSTISYRPEEDNGTITCTTWIGDTGISKTTHISYYTYAVPTIYFTINGNQRKNFSRVVLEREQDINVICQADGVKPLVDLIIFLDTNVMNTRTAHILGNDTHTFNITTTLNFQADETIGSITCTTQGLPIHDAHVVVYFQVTGKSLTSFIHSLLHITSLR</sequence>
<feature type="domain" description="Ig-like" evidence="6">
    <location>
        <begin position="461"/>
        <end position="564"/>
    </location>
</feature>
<keyword evidence="2" id="KW-0472">Membrane</keyword>
<keyword evidence="8" id="KW-1185">Reference proteome</keyword>
<keyword evidence="5" id="KW-0393">Immunoglobulin domain</keyword>
<accession>A0A9Q1HIZ2</accession>
<evidence type="ECO:0000313" key="8">
    <source>
        <dbReference type="Proteomes" id="UP001152320"/>
    </source>
</evidence>
<evidence type="ECO:0000313" key="7">
    <source>
        <dbReference type="EMBL" id="KAJ8048569.1"/>
    </source>
</evidence>
<proteinExistence type="predicted"/>
<dbReference type="PROSITE" id="PS50835">
    <property type="entry name" value="IG_LIKE"/>
    <property type="match status" value="4"/>
</dbReference>
<protein>
    <submittedName>
        <fullName evidence="7">Hemicentin-2</fullName>
    </submittedName>
</protein>
<dbReference type="AlphaFoldDB" id="A0A9Q1HIZ2"/>
<evidence type="ECO:0000256" key="3">
    <source>
        <dbReference type="ARBA" id="ARBA00023157"/>
    </source>
</evidence>
<dbReference type="EMBL" id="JAIZAY010000001">
    <property type="protein sequence ID" value="KAJ8048569.1"/>
    <property type="molecule type" value="Genomic_DNA"/>
</dbReference>
<dbReference type="InterPro" id="IPR036179">
    <property type="entry name" value="Ig-like_dom_sf"/>
</dbReference>
<dbReference type="PANTHER" id="PTHR11640:SF31">
    <property type="entry name" value="IRREGULAR CHIASM C-ROUGHEST PROTEIN-RELATED"/>
    <property type="match status" value="1"/>
</dbReference>
<evidence type="ECO:0000256" key="5">
    <source>
        <dbReference type="ARBA" id="ARBA00023319"/>
    </source>
</evidence>
<dbReference type="GO" id="GO:0098609">
    <property type="term" value="P:cell-cell adhesion"/>
    <property type="evidence" value="ECO:0007669"/>
    <property type="project" value="TreeGrafter"/>
</dbReference>
<evidence type="ECO:0000256" key="1">
    <source>
        <dbReference type="ARBA" id="ARBA00004479"/>
    </source>
</evidence>
<dbReference type="OrthoDB" id="8915654at2759"/>
<dbReference type="PANTHER" id="PTHR11640">
    <property type="entry name" value="NEPHRIN"/>
    <property type="match status" value="1"/>
</dbReference>
<dbReference type="GO" id="GO:0050839">
    <property type="term" value="F:cell adhesion molecule binding"/>
    <property type="evidence" value="ECO:0007669"/>
    <property type="project" value="TreeGrafter"/>
</dbReference>
<dbReference type="InterPro" id="IPR013783">
    <property type="entry name" value="Ig-like_fold"/>
</dbReference>
<evidence type="ECO:0000256" key="4">
    <source>
        <dbReference type="ARBA" id="ARBA00023180"/>
    </source>
</evidence>
<evidence type="ECO:0000259" key="6">
    <source>
        <dbReference type="PROSITE" id="PS50835"/>
    </source>
</evidence>
<reference evidence="7" key="1">
    <citation type="submission" date="2021-10" db="EMBL/GenBank/DDBJ databases">
        <title>Tropical sea cucumber genome reveals ecological adaptation and Cuvierian tubules defense mechanism.</title>
        <authorList>
            <person name="Chen T."/>
        </authorList>
    </citation>
    <scope>NUCLEOTIDE SEQUENCE</scope>
    <source>
        <strain evidence="7">Nanhai2018</strain>
        <tissue evidence="7">Muscle</tissue>
    </source>
</reference>
<keyword evidence="4" id="KW-0325">Glycoprotein</keyword>
<organism evidence="7 8">
    <name type="scientific">Holothuria leucospilota</name>
    <name type="common">Black long sea cucumber</name>
    <name type="synonym">Mertensiothuria leucospilota</name>
    <dbReference type="NCBI Taxonomy" id="206669"/>
    <lineage>
        <taxon>Eukaryota</taxon>
        <taxon>Metazoa</taxon>
        <taxon>Echinodermata</taxon>
        <taxon>Eleutherozoa</taxon>
        <taxon>Echinozoa</taxon>
        <taxon>Holothuroidea</taxon>
        <taxon>Aspidochirotacea</taxon>
        <taxon>Aspidochirotida</taxon>
        <taxon>Holothuriidae</taxon>
        <taxon>Holothuria</taxon>
    </lineage>
</organism>
<comment type="caution">
    <text evidence="7">The sequence shown here is derived from an EMBL/GenBank/DDBJ whole genome shotgun (WGS) entry which is preliminary data.</text>
</comment>